<dbReference type="InterPro" id="IPR006016">
    <property type="entry name" value="UspA"/>
</dbReference>
<dbReference type="Proteomes" id="UP000198402">
    <property type="component" value="Unassembled WGS sequence"/>
</dbReference>
<dbReference type="AlphaFoldDB" id="A0A1Z5IKM3"/>
<comment type="caution">
    <text evidence="4">The sequence shown here is derived from an EMBL/GenBank/DDBJ whole genome shotgun (WGS) entry which is preliminary data.</text>
</comment>
<dbReference type="OrthoDB" id="9789668at2"/>
<feature type="region of interest" description="Disordered" evidence="2">
    <location>
        <begin position="154"/>
        <end position="174"/>
    </location>
</feature>
<dbReference type="SUPFAM" id="SSF52402">
    <property type="entry name" value="Adenine nucleotide alpha hydrolases-like"/>
    <property type="match status" value="1"/>
</dbReference>
<organism evidence="4 5">
    <name type="scientific">Secundilactobacillus silagei JCM 19001</name>
    <dbReference type="NCBI Taxonomy" id="1302250"/>
    <lineage>
        <taxon>Bacteria</taxon>
        <taxon>Bacillati</taxon>
        <taxon>Bacillota</taxon>
        <taxon>Bacilli</taxon>
        <taxon>Lactobacillales</taxon>
        <taxon>Lactobacillaceae</taxon>
        <taxon>Secundilactobacillus</taxon>
    </lineage>
</organism>
<proteinExistence type="inferred from homology"/>
<name>A0A1Z5IKM3_9LACO</name>
<accession>A0A1Z5IKM3</accession>
<sequence>MLKYKSIAVPLDTSKFAELALAKAIGVATRNEAHLDLISIIDTHQSNYYGGLSNGNLVNSLVEDATEYLTELTSQIKDKYGLTDVSTHIRFGNPKTVIALDFTREHHNDLIMMGATGMNTLERVMTGSVTDFVTRNAACDVLVVRTNLANEPGQKIESPFRTKMSQEQAEQKKQ</sequence>
<dbReference type="InterPro" id="IPR014729">
    <property type="entry name" value="Rossmann-like_a/b/a_fold"/>
</dbReference>
<gene>
    <name evidence="4" type="primary">uspA_9</name>
    <name evidence="4" type="ORF">IWT126_02186</name>
</gene>
<evidence type="ECO:0000256" key="2">
    <source>
        <dbReference type="SAM" id="MobiDB-lite"/>
    </source>
</evidence>
<comment type="similarity">
    <text evidence="1">Belongs to the universal stress protein A family.</text>
</comment>
<reference evidence="4 5" key="1">
    <citation type="submission" date="2015-11" db="EMBL/GenBank/DDBJ databases">
        <title>Draft genome sequences of new species of the genus Lactobacillus isolated from orchardgrass silage.</title>
        <authorList>
            <person name="Tohno M."/>
            <person name="Tanizawa Y."/>
            <person name="Arita M."/>
        </authorList>
    </citation>
    <scope>NUCLEOTIDE SEQUENCE [LARGE SCALE GENOMIC DNA]</scope>
    <source>
        <strain evidence="4 5">IWT126</strain>
    </source>
</reference>
<dbReference type="STRING" id="1302250.GCA_001313225_02713"/>
<dbReference type="RefSeq" id="WP_089137195.1">
    <property type="nucleotide sequence ID" value="NZ_BCMG01000012.1"/>
</dbReference>
<protein>
    <submittedName>
        <fullName evidence="4">Universal stress protein UspA</fullName>
    </submittedName>
</protein>
<dbReference type="InterPro" id="IPR006015">
    <property type="entry name" value="Universal_stress_UspA"/>
</dbReference>
<evidence type="ECO:0000313" key="5">
    <source>
        <dbReference type="Proteomes" id="UP000198402"/>
    </source>
</evidence>
<evidence type="ECO:0000313" key="4">
    <source>
        <dbReference type="EMBL" id="GAX02122.1"/>
    </source>
</evidence>
<evidence type="ECO:0000256" key="1">
    <source>
        <dbReference type="ARBA" id="ARBA00008791"/>
    </source>
</evidence>
<dbReference type="CDD" id="cd00293">
    <property type="entry name" value="USP-like"/>
    <property type="match status" value="1"/>
</dbReference>
<keyword evidence="5" id="KW-1185">Reference proteome</keyword>
<dbReference type="Pfam" id="PF00582">
    <property type="entry name" value="Usp"/>
    <property type="match status" value="1"/>
</dbReference>
<dbReference type="Gene3D" id="3.40.50.620">
    <property type="entry name" value="HUPs"/>
    <property type="match status" value="1"/>
</dbReference>
<dbReference type="PRINTS" id="PR01438">
    <property type="entry name" value="UNVRSLSTRESS"/>
</dbReference>
<evidence type="ECO:0000259" key="3">
    <source>
        <dbReference type="Pfam" id="PF00582"/>
    </source>
</evidence>
<feature type="domain" description="UspA" evidence="3">
    <location>
        <begin position="4"/>
        <end position="145"/>
    </location>
</feature>
<dbReference type="PANTHER" id="PTHR46268">
    <property type="entry name" value="STRESS RESPONSE PROTEIN NHAX"/>
    <property type="match status" value="1"/>
</dbReference>
<dbReference type="EMBL" id="BCMG01000012">
    <property type="protein sequence ID" value="GAX02122.1"/>
    <property type="molecule type" value="Genomic_DNA"/>
</dbReference>
<dbReference type="PANTHER" id="PTHR46268:SF6">
    <property type="entry name" value="UNIVERSAL STRESS PROTEIN UP12"/>
    <property type="match status" value="1"/>
</dbReference>